<gene>
    <name evidence="1" type="ORF">ANCCAN_14689</name>
</gene>
<keyword evidence="2" id="KW-1185">Reference proteome</keyword>
<protein>
    <submittedName>
        <fullName evidence="1">Uncharacterized protein</fullName>
    </submittedName>
</protein>
<organism evidence="1 2">
    <name type="scientific">Ancylostoma caninum</name>
    <name type="common">Dog hookworm</name>
    <dbReference type="NCBI Taxonomy" id="29170"/>
    <lineage>
        <taxon>Eukaryota</taxon>
        <taxon>Metazoa</taxon>
        <taxon>Ecdysozoa</taxon>
        <taxon>Nematoda</taxon>
        <taxon>Chromadorea</taxon>
        <taxon>Rhabditida</taxon>
        <taxon>Rhabditina</taxon>
        <taxon>Rhabditomorpha</taxon>
        <taxon>Strongyloidea</taxon>
        <taxon>Ancylostomatidae</taxon>
        <taxon>Ancylostomatinae</taxon>
        <taxon>Ancylostoma</taxon>
    </lineage>
</organism>
<dbReference type="STRING" id="29170.A0A368G4N6"/>
<comment type="caution">
    <text evidence="1">The sequence shown here is derived from an EMBL/GenBank/DDBJ whole genome shotgun (WGS) entry which is preliminary data.</text>
</comment>
<sequence length="128" mass="14238">VTAETVPNLSSLIHTDFIFSRNQKKPVALYDIGGHARDRVQIGFSETSGSRNKLCIRRVHCGDIYGMVDGSMNYELPKTIQSVLKKTITSTDHKNNLASILLEAHEVLEEAGERLGASEWLFSHLQGK</sequence>
<evidence type="ECO:0000313" key="2">
    <source>
        <dbReference type="Proteomes" id="UP000252519"/>
    </source>
</evidence>
<dbReference type="AlphaFoldDB" id="A0A368G4N6"/>
<accession>A0A368G4N6</accession>
<name>A0A368G4N6_ANCCA</name>
<proteinExistence type="predicted"/>
<evidence type="ECO:0000313" key="1">
    <source>
        <dbReference type="EMBL" id="RCN39411.1"/>
    </source>
</evidence>
<feature type="non-terminal residue" evidence="1">
    <location>
        <position position="1"/>
    </location>
</feature>
<reference evidence="1 2" key="1">
    <citation type="submission" date="2014-10" db="EMBL/GenBank/DDBJ databases">
        <title>Draft genome of the hookworm Ancylostoma caninum.</title>
        <authorList>
            <person name="Mitreva M."/>
        </authorList>
    </citation>
    <scope>NUCLEOTIDE SEQUENCE [LARGE SCALE GENOMIC DNA]</scope>
    <source>
        <strain evidence="1 2">Baltimore</strain>
    </source>
</reference>
<dbReference type="Proteomes" id="UP000252519">
    <property type="component" value="Unassembled WGS sequence"/>
</dbReference>
<dbReference type="OrthoDB" id="737510at2759"/>
<dbReference type="EMBL" id="JOJR01000340">
    <property type="protein sequence ID" value="RCN39411.1"/>
    <property type="molecule type" value="Genomic_DNA"/>
</dbReference>